<dbReference type="SUPFAM" id="SSF141734">
    <property type="entry name" value="HisI-like"/>
    <property type="match status" value="1"/>
</dbReference>
<keyword evidence="10 15" id="KW-0547">Nucleotide-binding</keyword>
<dbReference type="PANTHER" id="PTHR42945">
    <property type="entry name" value="HISTIDINE BIOSYNTHESIS BIFUNCTIONAL PROTEIN"/>
    <property type="match status" value="1"/>
</dbReference>
<dbReference type="EMBL" id="LNGF01000021">
    <property type="protein sequence ID" value="KYC47573.1"/>
    <property type="molecule type" value="Genomic_DNA"/>
</dbReference>
<comment type="pathway">
    <text evidence="4 15">Amino-acid biosynthesis; L-histidine biosynthesis; L-histidine from 5-phospho-alpha-D-ribose 1-diphosphate: step 3/9.</text>
</comment>
<evidence type="ECO:0000256" key="7">
    <source>
        <dbReference type="ARBA" id="ARBA00008299"/>
    </source>
</evidence>
<evidence type="ECO:0000256" key="13">
    <source>
        <dbReference type="ARBA" id="ARBA00023102"/>
    </source>
</evidence>
<dbReference type="HAMAP" id="MF_01020">
    <property type="entry name" value="HisE"/>
    <property type="match status" value="1"/>
</dbReference>
<dbReference type="GO" id="GO:0005524">
    <property type="term" value="F:ATP binding"/>
    <property type="evidence" value="ECO:0007669"/>
    <property type="project" value="UniProtKB-KW"/>
</dbReference>
<name>A0A150IYV5_9EURY</name>
<accession>A0A150IYV5</accession>
<dbReference type="Proteomes" id="UP000092403">
    <property type="component" value="Unassembled WGS sequence"/>
</dbReference>
<comment type="catalytic activity">
    <reaction evidence="2 15">
        <text>1-(5-phospho-beta-D-ribosyl)-ATP + H2O = 1-(5-phospho-beta-D-ribosyl)-5'-AMP + diphosphate + H(+)</text>
        <dbReference type="Rhea" id="RHEA:22828"/>
        <dbReference type="ChEBI" id="CHEBI:15377"/>
        <dbReference type="ChEBI" id="CHEBI:15378"/>
        <dbReference type="ChEBI" id="CHEBI:33019"/>
        <dbReference type="ChEBI" id="CHEBI:59457"/>
        <dbReference type="ChEBI" id="CHEBI:73183"/>
        <dbReference type="EC" id="3.6.1.31"/>
    </reaction>
</comment>
<dbReference type="Pfam" id="PF01502">
    <property type="entry name" value="PRA-CH"/>
    <property type="match status" value="1"/>
</dbReference>
<dbReference type="CDD" id="cd11534">
    <property type="entry name" value="NTP-PPase_HisIE_like"/>
    <property type="match status" value="1"/>
</dbReference>
<reference evidence="20 21" key="1">
    <citation type="journal article" date="2016" name="ISME J.">
        <title>Chasing the elusive Euryarchaeota class WSA2: genomes reveal a uniquely fastidious methyl-reducing methanogen.</title>
        <authorList>
            <person name="Nobu M.K."/>
            <person name="Narihiro T."/>
            <person name="Kuroda K."/>
            <person name="Mei R."/>
            <person name="Liu W.T."/>
        </authorList>
    </citation>
    <scope>NUCLEOTIDE SEQUENCE [LARGE SCALE GENOMIC DNA]</scope>
    <source>
        <strain evidence="17">B03fssc0709_Meth_Bin005</strain>
        <strain evidence="18">B15fssc0709_Meth_Bin003</strain>
        <strain evidence="19">BMIXfssc0709_Meth_Bin006</strain>
    </source>
</reference>
<comment type="catalytic activity">
    <reaction evidence="1 15">
        <text>1-(5-phospho-beta-D-ribosyl)-5'-AMP + H2O = 1-(5-phospho-beta-D-ribosyl)-5-[(5-phospho-beta-D-ribosylamino)methylideneamino]imidazole-4-carboxamide</text>
        <dbReference type="Rhea" id="RHEA:20049"/>
        <dbReference type="ChEBI" id="CHEBI:15377"/>
        <dbReference type="ChEBI" id="CHEBI:58435"/>
        <dbReference type="ChEBI" id="CHEBI:59457"/>
        <dbReference type="EC" id="3.5.4.19"/>
    </reaction>
</comment>
<accession>A0A150IJG6</accession>
<evidence type="ECO:0000313" key="21">
    <source>
        <dbReference type="Proteomes" id="UP000092401"/>
    </source>
</evidence>
<dbReference type="InterPro" id="IPR021130">
    <property type="entry name" value="PRib-ATP_PPHydrolase-like"/>
</dbReference>
<evidence type="ECO:0000256" key="6">
    <source>
        <dbReference type="ARBA" id="ARBA00007731"/>
    </source>
</evidence>
<dbReference type="Proteomes" id="UP000091929">
    <property type="component" value="Unassembled WGS sequence"/>
</dbReference>
<feature type="domain" description="Phosphoribosyl-AMP cyclohydrolase" evidence="16">
    <location>
        <begin position="28"/>
        <end position="101"/>
    </location>
</feature>
<dbReference type="EC" id="3.5.4.19" evidence="15"/>
<evidence type="ECO:0000256" key="14">
    <source>
        <dbReference type="ARBA" id="ARBA00023268"/>
    </source>
</evidence>
<dbReference type="HAMAP" id="MF_01021">
    <property type="entry name" value="HisI"/>
    <property type="match status" value="1"/>
</dbReference>
<evidence type="ECO:0000256" key="10">
    <source>
        <dbReference type="ARBA" id="ARBA00022741"/>
    </source>
</evidence>
<dbReference type="GO" id="GO:0005737">
    <property type="term" value="C:cytoplasm"/>
    <property type="evidence" value="ECO:0007669"/>
    <property type="project" value="UniProtKB-SubCell"/>
</dbReference>
<protein>
    <recommendedName>
        <fullName evidence="15">Histidine biosynthesis bifunctional protein HisIE</fullName>
    </recommendedName>
    <domain>
        <recommendedName>
            <fullName evidence="15">Phosphoribosyl-AMP cyclohydrolase</fullName>
            <shortName evidence="15">PRA-CH</shortName>
            <ecNumber evidence="15">3.5.4.19</ecNumber>
        </recommendedName>
    </domain>
    <domain>
        <recommendedName>
            <fullName evidence="15">Phosphoribosyl-ATP pyrophosphatase</fullName>
            <shortName evidence="15">PRA-PH</shortName>
            <ecNumber evidence="15">3.6.1.31</ecNumber>
        </recommendedName>
    </domain>
</protein>
<organism evidence="19 22">
    <name type="scientific">Candidatus Methanofastidiosum methylothiophilum</name>
    <dbReference type="NCBI Taxonomy" id="1705564"/>
    <lineage>
        <taxon>Archaea</taxon>
        <taxon>Methanobacteriati</taxon>
        <taxon>Methanobacteriota</taxon>
        <taxon>Stenosarchaea group</taxon>
        <taxon>Candidatus Methanofastidiosia</taxon>
        <taxon>Candidatus Methanofastidiosales</taxon>
        <taxon>Candidatus Methanofastidiosaceae</taxon>
        <taxon>Candidatus Methanofastidiosum</taxon>
    </lineage>
</organism>
<evidence type="ECO:0000256" key="4">
    <source>
        <dbReference type="ARBA" id="ARBA00005169"/>
    </source>
</evidence>
<evidence type="ECO:0000256" key="11">
    <source>
        <dbReference type="ARBA" id="ARBA00022801"/>
    </source>
</evidence>
<evidence type="ECO:0000256" key="8">
    <source>
        <dbReference type="ARBA" id="ARBA00022490"/>
    </source>
</evidence>
<evidence type="ECO:0000313" key="18">
    <source>
        <dbReference type="EMBL" id="KYC47573.1"/>
    </source>
</evidence>
<proteinExistence type="inferred from homology"/>
<comment type="similarity">
    <text evidence="7 15">In the N-terminal section; belongs to the PRA-CH family.</text>
</comment>
<dbReference type="InterPro" id="IPR002496">
    <property type="entry name" value="PRib_AMP_CycHydrolase_dom"/>
</dbReference>
<dbReference type="Gene3D" id="1.10.287.1080">
    <property type="entry name" value="MazG-like"/>
    <property type="match status" value="1"/>
</dbReference>
<evidence type="ECO:0000256" key="3">
    <source>
        <dbReference type="ARBA" id="ARBA00004496"/>
    </source>
</evidence>
<evidence type="ECO:0000256" key="5">
    <source>
        <dbReference type="ARBA" id="ARBA00005204"/>
    </source>
</evidence>
<evidence type="ECO:0000313" key="17">
    <source>
        <dbReference type="EMBL" id="KYC45052.1"/>
    </source>
</evidence>
<dbReference type="Pfam" id="PF01503">
    <property type="entry name" value="PRA-PH"/>
    <property type="match status" value="1"/>
</dbReference>
<comment type="caution">
    <text evidence="19">The sequence shown here is derived from an EMBL/GenBank/DDBJ whole genome shotgun (WGS) entry which is preliminary data.</text>
</comment>
<feature type="region of interest" description="Phosphoribosyl-AMP cyclohydrolase" evidence="15">
    <location>
        <begin position="1"/>
        <end position="120"/>
    </location>
</feature>
<dbReference type="InterPro" id="IPR038019">
    <property type="entry name" value="PRib_AMP_CycHydrolase_sf"/>
</dbReference>
<dbReference type="NCBIfam" id="NF000768">
    <property type="entry name" value="PRK00051.1"/>
    <property type="match status" value="1"/>
</dbReference>
<dbReference type="EMBL" id="LNJC01000018">
    <property type="protein sequence ID" value="KYC50159.1"/>
    <property type="molecule type" value="Genomic_DNA"/>
</dbReference>
<evidence type="ECO:0000313" key="20">
    <source>
        <dbReference type="Proteomes" id="UP000091929"/>
    </source>
</evidence>
<keyword evidence="8 15" id="KW-0963">Cytoplasm</keyword>
<evidence type="ECO:0000256" key="12">
    <source>
        <dbReference type="ARBA" id="ARBA00022840"/>
    </source>
</evidence>
<dbReference type="PANTHER" id="PTHR42945:SF1">
    <property type="entry name" value="HISTIDINE BIOSYNTHESIS BIFUNCTIONAL PROTEIN HIS7"/>
    <property type="match status" value="1"/>
</dbReference>
<dbReference type="InterPro" id="IPR023019">
    <property type="entry name" value="His_synth_HisIE"/>
</dbReference>
<dbReference type="HAMAP" id="MF_01019">
    <property type="entry name" value="HisIE"/>
    <property type="match status" value="1"/>
</dbReference>
<evidence type="ECO:0000313" key="19">
    <source>
        <dbReference type="EMBL" id="KYC50159.1"/>
    </source>
</evidence>
<dbReference type="EMBL" id="LNGE01000032">
    <property type="protein sequence ID" value="KYC45052.1"/>
    <property type="molecule type" value="Genomic_DNA"/>
</dbReference>
<evidence type="ECO:0000256" key="1">
    <source>
        <dbReference type="ARBA" id="ARBA00000024"/>
    </source>
</evidence>
<dbReference type="NCBIfam" id="TIGR03188">
    <property type="entry name" value="histidine_hisI"/>
    <property type="match status" value="1"/>
</dbReference>
<dbReference type="GO" id="GO:0004635">
    <property type="term" value="F:phosphoribosyl-AMP cyclohydrolase activity"/>
    <property type="evidence" value="ECO:0007669"/>
    <property type="project" value="UniProtKB-UniRule"/>
</dbReference>
<evidence type="ECO:0000256" key="9">
    <source>
        <dbReference type="ARBA" id="ARBA00022605"/>
    </source>
</evidence>
<accession>A0A150IRG3</accession>
<keyword evidence="9 15" id="KW-0028">Amino-acid biosynthesis</keyword>
<comment type="pathway">
    <text evidence="5 15">Amino-acid biosynthesis; L-histidine biosynthesis; L-histidine from 5-phospho-alpha-D-ribose 1-diphosphate: step 2/9.</text>
</comment>
<dbReference type="InterPro" id="IPR008179">
    <property type="entry name" value="HisE"/>
</dbReference>
<dbReference type="EC" id="3.6.1.31" evidence="15"/>
<dbReference type="PATRIC" id="fig|1706436.3.peg.1211"/>
<dbReference type="InterPro" id="IPR026660">
    <property type="entry name" value="PRA-CH"/>
</dbReference>
<keyword evidence="12 15" id="KW-0067">ATP-binding</keyword>
<dbReference type="GO" id="GO:0000105">
    <property type="term" value="P:L-histidine biosynthetic process"/>
    <property type="evidence" value="ECO:0007669"/>
    <property type="project" value="UniProtKB-UniRule"/>
</dbReference>
<comment type="similarity">
    <text evidence="6 15">In the C-terminal section; belongs to the PRA-PH family.</text>
</comment>
<dbReference type="Gene3D" id="3.10.20.810">
    <property type="entry name" value="Phosphoribosyl-AMP cyclohydrolase"/>
    <property type="match status" value="1"/>
</dbReference>
<dbReference type="FunFam" id="3.10.20.810:FF:000001">
    <property type="entry name" value="Histidine biosynthesis bifunctional protein HisIE"/>
    <property type="match status" value="1"/>
</dbReference>
<dbReference type="AlphaFoldDB" id="A0A150IYV5"/>
<evidence type="ECO:0000313" key="22">
    <source>
        <dbReference type="Proteomes" id="UP000092403"/>
    </source>
</evidence>
<dbReference type="SUPFAM" id="SSF101386">
    <property type="entry name" value="all-alpha NTP pyrophosphatases"/>
    <property type="match status" value="1"/>
</dbReference>
<dbReference type="NCBIfam" id="NF002747">
    <property type="entry name" value="PRK02759.1"/>
    <property type="match status" value="1"/>
</dbReference>
<dbReference type="Proteomes" id="UP000092401">
    <property type="component" value="Unassembled WGS sequence"/>
</dbReference>
<evidence type="ECO:0000259" key="16">
    <source>
        <dbReference type="Pfam" id="PF01502"/>
    </source>
</evidence>
<gene>
    <name evidence="15 19" type="primary">hisI</name>
    <name evidence="15" type="synonym">hisIE</name>
    <name evidence="17" type="ORF">APG10_01195</name>
    <name evidence="18" type="ORF">APG11_01074</name>
    <name evidence="19" type="ORF">APG12_00977</name>
</gene>
<dbReference type="PATRIC" id="fig|1706437.3.peg.1084"/>
<dbReference type="UniPathway" id="UPA00031">
    <property type="reaction ID" value="UER00007"/>
</dbReference>
<dbReference type="PATRIC" id="fig|1706438.3.peg.989"/>
<keyword evidence="11 15" id="KW-0378">Hydrolase</keyword>
<keyword evidence="14 15" id="KW-0511">Multifunctional enzyme</keyword>
<dbReference type="GO" id="GO:0004636">
    <property type="term" value="F:phosphoribosyl-ATP diphosphatase activity"/>
    <property type="evidence" value="ECO:0007669"/>
    <property type="project" value="UniProtKB-UniRule"/>
</dbReference>
<comment type="subcellular location">
    <subcellularLocation>
        <location evidence="3 15">Cytoplasm</location>
    </subcellularLocation>
</comment>
<feature type="region of interest" description="Phosphoribosyl-ATP pyrophosphohydrolase" evidence="15">
    <location>
        <begin position="121"/>
        <end position="207"/>
    </location>
</feature>
<evidence type="ECO:0000256" key="2">
    <source>
        <dbReference type="ARBA" id="ARBA00001460"/>
    </source>
</evidence>
<sequence length="207" mass="24057">MSEFNLKWDEKGLIPAIVQEYNTKEVLMTAYMNEASLKKTIETGRTCFWSRSRQKFWFKGESSGNIQKVKEIRYDCDADSILILVEQVGAACHEGYPTCYFRKIDGKIIGQKSFEGGLYVLDELYKLIEKRKSELPSESYTTKLLTDKNLLLKKIGEESSEVIISYSEDKNRTVEEAADLVYHLFVLLVERDIKLESLLEELKKRRK</sequence>
<evidence type="ECO:0000256" key="15">
    <source>
        <dbReference type="HAMAP-Rule" id="MF_01019"/>
    </source>
</evidence>
<keyword evidence="13 15" id="KW-0368">Histidine biosynthesis</keyword>